<keyword evidence="5" id="KW-0732">Signal</keyword>
<dbReference type="SUPFAM" id="SSF52200">
    <property type="entry name" value="Toll/Interleukin receptor TIR domain"/>
    <property type="match status" value="1"/>
</dbReference>
<protein>
    <submittedName>
        <fullName evidence="11">Putative toll-like receptor 2</fullName>
    </submittedName>
</protein>
<dbReference type="PROSITE" id="PS51450">
    <property type="entry name" value="LRR"/>
    <property type="match status" value="1"/>
</dbReference>
<dbReference type="Gene3D" id="3.80.10.10">
    <property type="entry name" value="Ribonuclease Inhibitor"/>
    <property type="match status" value="1"/>
</dbReference>
<accession>A0A1E1XE07</accession>
<dbReference type="EMBL" id="GFAC01001780">
    <property type="protein sequence ID" value="JAT97408.1"/>
    <property type="molecule type" value="mRNA"/>
</dbReference>
<dbReference type="GO" id="GO:0045087">
    <property type="term" value="P:innate immune response"/>
    <property type="evidence" value="ECO:0007669"/>
    <property type="project" value="TreeGrafter"/>
</dbReference>
<evidence type="ECO:0000256" key="8">
    <source>
        <dbReference type="ARBA" id="ARBA00023170"/>
    </source>
</evidence>
<evidence type="ECO:0000256" key="5">
    <source>
        <dbReference type="ARBA" id="ARBA00022729"/>
    </source>
</evidence>
<keyword evidence="3" id="KW-0433">Leucine-rich repeat</keyword>
<dbReference type="InterPro" id="IPR000483">
    <property type="entry name" value="Cys-rich_flank_reg_C"/>
</dbReference>
<dbReference type="PANTHER" id="PTHR24365:SF541">
    <property type="entry name" value="PROTEIN TOLL-RELATED"/>
    <property type="match status" value="1"/>
</dbReference>
<evidence type="ECO:0000256" key="7">
    <source>
        <dbReference type="ARBA" id="ARBA00023136"/>
    </source>
</evidence>
<dbReference type="InterPro" id="IPR035897">
    <property type="entry name" value="Toll_tir_struct_dom_sf"/>
</dbReference>
<dbReference type="AlphaFoldDB" id="A0A1E1XE07"/>
<evidence type="ECO:0000256" key="9">
    <source>
        <dbReference type="SAM" id="Phobius"/>
    </source>
</evidence>
<dbReference type="SMART" id="SM00255">
    <property type="entry name" value="TIR"/>
    <property type="match status" value="1"/>
</dbReference>
<dbReference type="InterPro" id="IPR000157">
    <property type="entry name" value="TIR_dom"/>
</dbReference>
<keyword evidence="8 11" id="KW-0675">Receptor</keyword>
<feature type="domain" description="TIR" evidence="10">
    <location>
        <begin position="254"/>
        <end position="387"/>
    </location>
</feature>
<organism evidence="11">
    <name type="scientific">Amblyomma aureolatum</name>
    <dbReference type="NCBI Taxonomy" id="187763"/>
    <lineage>
        <taxon>Eukaryota</taxon>
        <taxon>Metazoa</taxon>
        <taxon>Ecdysozoa</taxon>
        <taxon>Arthropoda</taxon>
        <taxon>Chelicerata</taxon>
        <taxon>Arachnida</taxon>
        <taxon>Acari</taxon>
        <taxon>Parasitiformes</taxon>
        <taxon>Ixodida</taxon>
        <taxon>Ixodoidea</taxon>
        <taxon>Ixodidae</taxon>
        <taxon>Amblyomminae</taxon>
        <taxon>Amblyomma</taxon>
    </lineage>
</organism>
<dbReference type="SMART" id="SM00082">
    <property type="entry name" value="LRRCT"/>
    <property type="match status" value="1"/>
</dbReference>
<feature type="transmembrane region" description="Helical" evidence="9">
    <location>
        <begin position="201"/>
        <end position="223"/>
    </location>
</feature>
<dbReference type="Pfam" id="PF00560">
    <property type="entry name" value="LRR_1"/>
    <property type="match status" value="1"/>
</dbReference>
<evidence type="ECO:0000256" key="2">
    <source>
        <dbReference type="ARBA" id="ARBA00009634"/>
    </source>
</evidence>
<dbReference type="PROSITE" id="PS50104">
    <property type="entry name" value="TIR"/>
    <property type="match status" value="1"/>
</dbReference>
<evidence type="ECO:0000256" key="1">
    <source>
        <dbReference type="ARBA" id="ARBA00004167"/>
    </source>
</evidence>
<evidence type="ECO:0000256" key="4">
    <source>
        <dbReference type="ARBA" id="ARBA00022692"/>
    </source>
</evidence>
<comment type="subcellular location">
    <subcellularLocation>
        <location evidence="1">Membrane</location>
        <topology evidence="1">Single-pass membrane protein</topology>
    </subcellularLocation>
</comment>
<name>A0A1E1XE07_9ACAR</name>
<dbReference type="GO" id="GO:0007165">
    <property type="term" value="P:signal transduction"/>
    <property type="evidence" value="ECO:0007669"/>
    <property type="project" value="InterPro"/>
</dbReference>
<dbReference type="Pfam" id="PF13676">
    <property type="entry name" value="TIR_2"/>
    <property type="match status" value="1"/>
</dbReference>
<evidence type="ECO:0000256" key="3">
    <source>
        <dbReference type="ARBA" id="ARBA00022614"/>
    </source>
</evidence>
<keyword evidence="6 9" id="KW-1133">Transmembrane helix</keyword>
<reference evidence="11" key="1">
    <citation type="journal article" date="2017" name="Front. Cell. Infect. Microbiol.">
        <title>The Distinct Transcriptional Response of the Midgut of Amblyomma sculptum and Amblyomma aureolatum Ticks to Rickettsia rickettsii Correlates to Their Differences in Susceptibility to Infection.</title>
        <authorList>
            <person name="Martins L.A."/>
            <person name="Galletti M.F.B.M."/>
            <person name="Ribeiro J.M."/>
            <person name="Fujita A."/>
            <person name="Costa F.B."/>
            <person name="Labruna M.B."/>
            <person name="Daffre S."/>
            <person name="Fogaca A.C."/>
        </authorList>
    </citation>
    <scope>NUCLEOTIDE SEQUENCE</scope>
</reference>
<dbReference type="InterPro" id="IPR032675">
    <property type="entry name" value="LRR_dom_sf"/>
</dbReference>
<dbReference type="SUPFAM" id="SSF52058">
    <property type="entry name" value="L domain-like"/>
    <property type="match status" value="1"/>
</dbReference>
<comment type="similarity">
    <text evidence="2">Belongs to the Toll-like receptor family.</text>
</comment>
<evidence type="ECO:0000259" key="10">
    <source>
        <dbReference type="PROSITE" id="PS50104"/>
    </source>
</evidence>
<dbReference type="PANTHER" id="PTHR24365">
    <property type="entry name" value="TOLL-LIKE RECEPTOR"/>
    <property type="match status" value="1"/>
</dbReference>
<evidence type="ECO:0000256" key="6">
    <source>
        <dbReference type="ARBA" id="ARBA00022989"/>
    </source>
</evidence>
<sequence>CEGPPWLNGKLLPSLKENDLIKWQQDCQPDCQCDCVEGSLGDRDIAVDCSSAALNRAPKIFPKCTTQLELRDNHIEELDDALVNCAPDLQVLSLKNNLLSSLNATSIPEKLRSLDLSDNRLKRFPHALVSQRDLTTLRLAGNPFACECTDYPFRQWIEAHGNVVLDIEDVICAESSNSMVSLKPFVNLGQKQLCPAAVPRAVAVLLPVLVALAMGLTLSAAYLRYRRELKVWLYARGLCRSLQCVKEDELDEDKLFDVFLSFSNKDSEWVHAQLLPGVEALGFSVCTYERNFKGGYLLQDIIRDAVACSRRTLLLLTRNFLESEWCRWEFRLAYQRALEDHINRLVVVLVDDVALDVLDEDLREFVRAVNYIRWGEPNFWDKLLYSLPKKDSKRKLITERTQQYPMVHTSGAG</sequence>
<dbReference type="InterPro" id="IPR001611">
    <property type="entry name" value="Leu-rich_rpt"/>
</dbReference>
<dbReference type="GO" id="GO:0005886">
    <property type="term" value="C:plasma membrane"/>
    <property type="evidence" value="ECO:0007669"/>
    <property type="project" value="TreeGrafter"/>
</dbReference>
<keyword evidence="7 9" id="KW-0472">Membrane</keyword>
<proteinExistence type="evidence at transcript level"/>
<dbReference type="Gene3D" id="3.40.50.10140">
    <property type="entry name" value="Toll/interleukin-1 receptor homology (TIR) domain"/>
    <property type="match status" value="1"/>
</dbReference>
<evidence type="ECO:0000313" key="11">
    <source>
        <dbReference type="EMBL" id="JAT97408.1"/>
    </source>
</evidence>
<keyword evidence="4 9" id="KW-0812">Transmembrane</keyword>
<dbReference type="GO" id="GO:0038023">
    <property type="term" value="F:signaling receptor activity"/>
    <property type="evidence" value="ECO:0007669"/>
    <property type="project" value="TreeGrafter"/>
</dbReference>
<feature type="non-terminal residue" evidence="11">
    <location>
        <position position="1"/>
    </location>
</feature>